<dbReference type="EMBL" id="ATMH01008150">
    <property type="protein sequence ID" value="EPY22744.1"/>
    <property type="molecule type" value="Genomic_DNA"/>
</dbReference>
<sequence>MTDDAKTKLAEAKKAFESGKFSEAEKIFLTFPKDDLMVQHNLAIVQYAKQDIDSGKALELLGATEKPLYKEGKQKGLPLVFLYEGYDTCIYNSAVIRALRGEVAAAAQLLRSLLEISKDVSQAVLLHTLCLFQVLTRPTCCLGNIARSKADEDLIQSVLNENPGLTKDPQHLAMVSAAFADSGNLHEVFKRQDGTPAEEAAYLNNLGVFLLNDGKINVATLCFAKARVAASKDTKESLLQCPLTYNAALCALLHEDYDEAIRHLLLLQDTLRASPLFWLRFAEAAVHSAQHESQLRRRGEYEKQQSTFSQQLRAGKLYVNFELLQLPGATVVPGPAQETPKDYAPLAAMEQLAAGALQNALFLLIPQGYSYMTALESFPHHSALLAHAMGCWIALELMRRNYNVVVDLGRQVLAGHGIAAIAAPLHVSVLCYTVEALMHLGDVEQALKVLRQASLSSLVLGGGDRVDPAHRSRVEALFINLAVTHILSGSWTQAHAVMESLLAKIYEGASGSSADYPPEREVMFAYQILAVFLELAQGNKEKATEWLGKLTWAI</sequence>
<dbReference type="OrthoDB" id="276078at2759"/>
<dbReference type="GO" id="GO:0030014">
    <property type="term" value="C:CCR4-NOT complex"/>
    <property type="evidence" value="ECO:0007669"/>
    <property type="project" value="InterPro"/>
</dbReference>
<organism evidence="2 3">
    <name type="scientific">Strigomonas culicis</name>
    <dbReference type="NCBI Taxonomy" id="28005"/>
    <lineage>
        <taxon>Eukaryota</taxon>
        <taxon>Discoba</taxon>
        <taxon>Euglenozoa</taxon>
        <taxon>Kinetoplastea</taxon>
        <taxon>Metakinetoplastina</taxon>
        <taxon>Trypanosomatida</taxon>
        <taxon>Trypanosomatidae</taxon>
        <taxon>Strigomonadinae</taxon>
        <taxon>Strigomonas</taxon>
    </lineage>
</organism>
<dbReference type="Gene3D" id="1.25.40.10">
    <property type="entry name" value="Tetratricopeptide repeat domain"/>
    <property type="match status" value="1"/>
</dbReference>
<dbReference type="InterPro" id="IPR011990">
    <property type="entry name" value="TPR-like_helical_dom_sf"/>
</dbReference>
<dbReference type="Proteomes" id="UP000015354">
    <property type="component" value="Unassembled WGS sequence"/>
</dbReference>
<evidence type="ECO:0000313" key="3">
    <source>
        <dbReference type="Proteomes" id="UP000015354"/>
    </source>
</evidence>
<dbReference type="InterPro" id="IPR039740">
    <property type="entry name" value="CNOT10"/>
</dbReference>
<name>S9U1L6_9TRYP</name>
<reference evidence="2 3" key="1">
    <citation type="journal article" date="2013" name="PLoS ONE">
        <title>Predicting the Proteins of Angomonas deanei, Strigomonas culicis and Their Respective Endosymbionts Reveals New Aspects of the Trypanosomatidae Family.</title>
        <authorList>
            <person name="Motta M.C."/>
            <person name="Martins A.C."/>
            <person name="de Souza S.S."/>
            <person name="Catta-Preta C.M."/>
            <person name="Silva R."/>
            <person name="Klein C.C."/>
            <person name="de Almeida L.G."/>
            <person name="de Lima Cunha O."/>
            <person name="Ciapina L.P."/>
            <person name="Brocchi M."/>
            <person name="Colabardini A.C."/>
            <person name="de Araujo Lima B."/>
            <person name="Machado C.R."/>
            <person name="de Almeida Soares C.M."/>
            <person name="Probst C.M."/>
            <person name="de Menezes C.B."/>
            <person name="Thompson C.E."/>
            <person name="Bartholomeu D.C."/>
            <person name="Gradia D.F."/>
            <person name="Pavoni D.P."/>
            <person name="Grisard E.C."/>
            <person name="Fantinatti-Garboggini F."/>
            <person name="Marchini F.K."/>
            <person name="Rodrigues-Luiz G.F."/>
            <person name="Wagner G."/>
            <person name="Goldman G.H."/>
            <person name="Fietto J.L."/>
            <person name="Elias M.C."/>
            <person name="Goldman M.H."/>
            <person name="Sagot M.F."/>
            <person name="Pereira M."/>
            <person name="Stoco P.H."/>
            <person name="de Mendonca-Neto R.P."/>
            <person name="Teixeira S.M."/>
            <person name="Maciel T.E."/>
            <person name="de Oliveira Mendes T.A."/>
            <person name="Urmenyi T.P."/>
            <person name="de Souza W."/>
            <person name="Schenkman S."/>
            <person name="de Vasconcelos A.T."/>
        </authorList>
    </citation>
    <scope>NUCLEOTIDE SEQUENCE [LARGE SCALE GENOMIC DNA]</scope>
</reference>
<accession>S9U1L6</accession>
<gene>
    <name evidence="2" type="ORF">STCU_08150</name>
</gene>
<dbReference type="GO" id="GO:0017148">
    <property type="term" value="P:negative regulation of translation"/>
    <property type="evidence" value="ECO:0007669"/>
    <property type="project" value="TreeGrafter"/>
</dbReference>
<comment type="similarity">
    <text evidence="1">Belongs to the CNOT10 family.</text>
</comment>
<proteinExistence type="inferred from homology"/>
<comment type="caution">
    <text evidence="2">The sequence shown here is derived from an EMBL/GenBank/DDBJ whole genome shotgun (WGS) entry which is preliminary data.</text>
</comment>
<evidence type="ECO:0000256" key="1">
    <source>
        <dbReference type="ARBA" id="ARBA00010080"/>
    </source>
</evidence>
<dbReference type="PANTHER" id="PTHR12979">
    <property type="entry name" value="CCR4-NOT TRANSCRIPTION COMPLEX SUBUNIT 10"/>
    <property type="match status" value="1"/>
</dbReference>
<dbReference type="AlphaFoldDB" id="S9U1L6"/>
<protein>
    <recommendedName>
        <fullName evidence="4">CCR4-NOT transcription complex subunit 10</fullName>
    </recommendedName>
</protein>
<keyword evidence="3" id="KW-1185">Reference proteome</keyword>
<dbReference type="GO" id="GO:0006402">
    <property type="term" value="P:mRNA catabolic process"/>
    <property type="evidence" value="ECO:0007669"/>
    <property type="project" value="TreeGrafter"/>
</dbReference>
<evidence type="ECO:0008006" key="4">
    <source>
        <dbReference type="Google" id="ProtNLM"/>
    </source>
</evidence>
<dbReference type="PANTHER" id="PTHR12979:SF5">
    <property type="entry name" value="CCR4-NOT TRANSCRIPTION COMPLEX SUBUNIT 10"/>
    <property type="match status" value="1"/>
</dbReference>
<evidence type="ECO:0000313" key="2">
    <source>
        <dbReference type="EMBL" id="EPY22744.1"/>
    </source>
</evidence>
<dbReference type="SUPFAM" id="SSF48452">
    <property type="entry name" value="TPR-like"/>
    <property type="match status" value="2"/>
</dbReference>